<feature type="compositionally biased region" description="Basic residues" evidence="1">
    <location>
        <begin position="79"/>
        <end position="90"/>
    </location>
</feature>
<dbReference type="Proteomes" id="UP001443914">
    <property type="component" value="Unassembled WGS sequence"/>
</dbReference>
<gene>
    <name evidence="2" type="ORF">RND81_07G032900</name>
</gene>
<name>A0AAW1JNA7_SAPOF</name>
<comment type="caution">
    <text evidence="2">The sequence shown here is derived from an EMBL/GenBank/DDBJ whole genome shotgun (WGS) entry which is preliminary data.</text>
</comment>
<accession>A0AAW1JNA7</accession>
<sequence length="257" mass="29571">MVVDTTLEIQHDNANQKSLSFSKKGRRHMKLKISARTYQKLLDGDEVSFYQRSQASTIKVWILKPATSEPKESVVTPCKKNKSKRPKRRKAEAIIARDEDISSKIRDNTKDNERKSESQPLVVDVLHEHVICTTFPILTSDVPQEPFIFSSVRQSNKIFKARRILQSHKLYQGDLSSRNIFSTFSGKFPRFRNVSVSRRYLSEVQIKKRKTTSSHMAYSDSPPKKPFVMLHLFPISFSCLNNDLLILTLSFTHDSPA</sequence>
<evidence type="ECO:0000313" key="2">
    <source>
        <dbReference type="EMBL" id="KAK9705085.1"/>
    </source>
</evidence>
<reference evidence="2" key="1">
    <citation type="submission" date="2024-03" db="EMBL/GenBank/DDBJ databases">
        <title>WGS assembly of Saponaria officinalis var. Norfolk2.</title>
        <authorList>
            <person name="Jenkins J."/>
            <person name="Shu S."/>
            <person name="Grimwood J."/>
            <person name="Barry K."/>
            <person name="Goodstein D."/>
            <person name="Schmutz J."/>
            <person name="Leebens-Mack J."/>
            <person name="Osbourn A."/>
        </authorList>
    </citation>
    <scope>NUCLEOTIDE SEQUENCE [LARGE SCALE GENOMIC DNA]</scope>
    <source>
        <strain evidence="2">JIC</strain>
    </source>
</reference>
<dbReference type="EMBL" id="JBDFQZ010000007">
    <property type="protein sequence ID" value="KAK9705085.1"/>
    <property type="molecule type" value="Genomic_DNA"/>
</dbReference>
<protein>
    <submittedName>
        <fullName evidence="2">Uncharacterized protein</fullName>
    </submittedName>
</protein>
<keyword evidence="3" id="KW-1185">Reference proteome</keyword>
<proteinExistence type="predicted"/>
<organism evidence="2 3">
    <name type="scientific">Saponaria officinalis</name>
    <name type="common">Common soapwort</name>
    <name type="synonym">Lychnis saponaria</name>
    <dbReference type="NCBI Taxonomy" id="3572"/>
    <lineage>
        <taxon>Eukaryota</taxon>
        <taxon>Viridiplantae</taxon>
        <taxon>Streptophyta</taxon>
        <taxon>Embryophyta</taxon>
        <taxon>Tracheophyta</taxon>
        <taxon>Spermatophyta</taxon>
        <taxon>Magnoliopsida</taxon>
        <taxon>eudicotyledons</taxon>
        <taxon>Gunneridae</taxon>
        <taxon>Pentapetalae</taxon>
        <taxon>Caryophyllales</taxon>
        <taxon>Caryophyllaceae</taxon>
        <taxon>Caryophylleae</taxon>
        <taxon>Saponaria</taxon>
    </lineage>
</organism>
<evidence type="ECO:0000313" key="3">
    <source>
        <dbReference type="Proteomes" id="UP001443914"/>
    </source>
</evidence>
<feature type="region of interest" description="Disordered" evidence="1">
    <location>
        <begin position="73"/>
        <end position="96"/>
    </location>
</feature>
<dbReference type="AlphaFoldDB" id="A0AAW1JNA7"/>
<evidence type="ECO:0000256" key="1">
    <source>
        <dbReference type="SAM" id="MobiDB-lite"/>
    </source>
</evidence>